<feature type="compositionally biased region" description="Gly residues" evidence="6">
    <location>
        <begin position="11"/>
        <end position="34"/>
    </location>
</feature>
<dbReference type="InterPro" id="IPR012337">
    <property type="entry name" value="RNaseH-like_sf"/>
</dbReference>
<evidence type="ECO:0000256" key="2">
    <source>
        <dbReference type="ARBA" id="ARBA00022723"/>
    </source>
</evidence>
<evidence type="ECO:0000256" key="1">
    <source>
        <dbReference type="ARBA" id="ARBA00004123"/>
    </source>
</evidence>
<name>A0A164PWW8_9CRUS</name>
<feature type="compositionally biased region" description="Low complexity" evidence="6">
    <location>
        <begin position="1"/>
        <end position="10"/>
    </location>
</feature>
<comment type="caution">
    <text evidence="9">The sequence shown here is derived from an EMBL/GenBank/DDBJ whole genome shotgun (WGS) entry which is preliminary data.</text>
</comment>
<dbReference type="AlphaFoldDB" id="A0A164PWW8"/>
<dbReference type="Proteomes" id="UP000076858">
    <property type="component" value="Unassembled WGS sequence"/>
</dbReference>
<keyword evidence="2" id="KW-0479">Metal-binding</keyword>
<keyword evidence="10" id="KW-1185">Reference proteome</keyword>
<organism evidence="9 10">
    <name type="scientific">Daphnia magna</name>
    <dbReference type="NCBI Taxonomy" id="35525"/>
    <lineage>
        <taxon>Eukaryota</taxon>
        <taxon>Metazoa</taxon>
        <taxon>Ecdysozoa</taxon>
        <taxon>Arthropoda</taxon>
        <taxon>Crustacea</taxon>
        <taxon>Branchiopoda</taxon>
        <taxon>Diplostraca</taxon>
        <taxon>Cladocera</taxon>
        <taxon>Anomopoda</taxon>
        <taxon>Daphniidae</taxon>
        <taxon>Daphnia</taxon>
    </lineage>
</organism>
<dbReference type="PANTHER" id="PTHR46481">
    <property type="entry name" value="ZINC FINGER BED DOMAIN-CONTAINING PROTEIN 4"/>
    <property type="match status" value="1"/>
</dbReference>
<keyword evidence="3" id="KW-0863">Zinc-finger</keyword>
<dbReference type="PANTHER" id="PTHR46481:SF10">
    <property type="entry name" value="ZINC FINGER BED DOMAIN-CONTAINING PROTEIN 39"/>
    <property type="match status" value="1"/>
</dbReference>
<evidence type="ECO:0000259" key="8">
    <source>
        <dbReference type="Pfam" id="PF17921"/>
    </source>
</evidence>
<dbReference type="EMBL" id="LRGB01002536">
    <property type="protein sequence ID" value="KZS07220.1"/>
    <property type="molecule type" value="Genomic_DNA"/>
</dbReference>
<dbReference type="GO" id="GO:0008270">
    <property type="term" value="F:zinc ion binding"/>
    <property type="evidence" value="ECO:0007669"/>
    <property type="project" value="UniProtKB-KW"/>
</dbReference>
<dbReference type="FunFam" id="1.10.340.70:FF:000001">
    <property type="entry name" value="Retrovirus-related Pol polyprotein from transposon gypsy-like Protein"/>
    <property type="match status" value="1"/>
</dbReference>
<evidence type="ECO:0000313" key="10">
    <source>
        <dbReference type="Proteomes" id="UP000076858"/>
    </source>
</evidence>
<dbReference type="Gene3D" id="1.10.340.70">
    <property type="match status" value="1"/>
</dbReference>
<reference evidence="9 10" key="1">
    <citation type="submission" date="2016-03" db="EMBL/GenBank/DDBJ databases">
        <title>EvidentialGene: Evidence-directed Construction of Genes on Genomes.</title>
        <authorList>
            <person name="Gilbert D.G."/>
            <person name="Choi J.-H."/>
            <person name="Mockaitis K."/>
            <person name="Colbourne J."/>
            <person name="Pfrender M."/>
        </authorList>
    </citation>
    <scope>NUCLEOTIDE SEQUENCE [LARGE SCALE GENOMIC DNA]</scope>
    <source>
        <strain evidence="9 10">Xinb3</strain>
        <tissue evidence="9">Complete organism</tissue>
    </source>
</reference>
<feature type="domain" description="Integrase zinc-binding" evidence="8">
    <location>
        <begin position="1022"/>
        <end position="1080"/>
    </location>
</feature>
<dbReference type="InterPro" id="IPR052035">
    <property type="entry name" value="ZnF_BED_domain_contain"/>
</dbReference>
<feature type="domain" description="HAT C-terminal dimerisation" evidence="7">
    <location>
        <begin position="620"/>
        <end position="707"/>
    </location>
</feature>
<dbReference type="InterPro" id="IPR041588">
    <property type="entry name" value="Integrase_H2C2"/>
</dbReference>
<evidence type="ECO:0000256" key="3">
    <source>
        <dbReference type="ARBA" id="ARBA00022771"/>
    </source>
</evidence>
<dbReference type="GO" id="GO:0046983">
    <property type="term" value="F:protein dimerization activity"/>
    <property type="evidence" value="ECO:0007669"/>
    <property type="project" value="InterPro"/>
</dbReference>
<proteinExistence type="predicted"/>
<evidence type="ECO:0000259" key="7">
    <source>
        <dbReference type="Pfam" id="PF05699"/>
    </source>
</evidence>
<dbReference type="GO" id="GO:0005634">
    <property type="term" value="C:nucleus"/>
    <property type="evidence" value="ECO:0007669"/>
    <property type="project" value="UniProtKB-SubCell"/>
</dbReference>
<evidence type="ECO:0000256" key="4">
    <source>
        <dbReference type="ARBA" id="ARBA00022833"/>
    </source>
</evidence>
<keyword evidence="5" id="KW-0539">Nucleus</keyword>
<evidence type="ECO:0008006" key="11">
    <source>
        <dbReference type="Google" id="ProtNLM"/>
    </source>
</evidence>
<evidence type="ECO:0000313" key="9">
    <source>
        <dbReference type="EMBL" id="KZS07220.1"/>
    </source>
</evidence>
<evidence type="ECO:0000256" key="5">
    <source>
        <dbReference type="ARBA" id="ARBA00023242"/>
    </source>
</evidence>
<protein>
    <recommendedName>
        <fullName evidence="11">HAT C-terminal dimerisation domain-containing protein</fullName>
    </recommendedName>
</protein>
<comment type="subcellular location">
    <subcellularLocation>
        <location evidence="1">Nucleus</location>
    </subcellularLocation>
</comment>
<gene>
    <name evidence="9" type="ORF">APZ42_029118</name>
</gene>
<dbReference type="Pfam" id="PF17921">
    <property type="entry name" value="Integrase_H2C2"/>
    <property type="match status" value="1"/>
</dbReference>
<dbReference type="SUPFAM" id="SSF140996">
    <property type="entry name" value="Hermes dimerisation domain"/>
    <property type="match status" value="1"/>
</dbReference>
<evidence type="ECO:0000256" key="6">
    <source>
        <dbReference type="SAM" id="MobiDB-lite"/>
    </source>
</evidence>
<dbReference type="InterPro" id="IPR008906">
    <property type="entry name" value="HATC_C_dom"/>
</dbReference>
<dbReference type="Pfam" id="PF05699">
    <property type="entry name" value="Dimer_Tnp_hAT"/>
    <property type="match status" value="1"/>
</dbReference>
<feature type="region of interest" description="Disordered" evidence="6">
    <location>
        <begin position="1"/>
        <end position="41"/>
    </location>
</feature>
<dbReference type="OrthoDB" id="10057873at2759"/>
<accession>A0A164PWW8</accession>
<dbReference type="SUPFAM" id="SSF53098">
    <property type="entry name" value="Ribonuclease H-like"/>
    <property type="match status" value="1"/>
</dbReference>
<sequence>MSTRGNQNGSRGSGCSRGGSSQGRGSSRGRGSSGSGHTVQSTNFSNTALAQGISLGVEEDVLLRLLAEEEDHELSINMETEDVQSDQETQLPSTSKLPECAHSIPIFEQSKWPEWRKNCSSGKVLAKCKFCSSGGSSFRKQRLVFILSTTYQKESRGRIKQHFHQSKTSNAKKEQWDKLVTLMICKDNLPFTILQQKGFRNLMAAAVPDYKLPCYQRMRDTLIPNLYEEVAAAVKKRLASSPACSVMMDLWSSNAMEGFLGVLCSAVTCDYVLFTAFLALREMPKNLTAAAVFAEYESFIEDWEINKKVNVIQCVTDNARNMVAALRLQLPTFVNETEEELITTTEETIHRDFEDHLAFDLDLDTLLNDNSWRYNETGYNITASDHARCLPHHIQLAIKDGLLVLEDESCQRLIESSREDCWCSQYGMIKGSLEAIEKDPSIQSKLNSCAVHGSLTAIQIKCLRELIILLGPFKLATDAFKKEHETFGLVIPFCLDLVNKCSLDPEVNPDARSIISCKTEAKALQKSVKARLSYVLNDSLYLIGSILDPRIKTSFIKAGGLDEKAVLKAVSDVILSRYPITCERKVRVLPMKDVRIHWTLKRLQRLRSKFHGAREKVLEEFQKYLAEPVIVNDSGEFDLSYSPLLFWKLKAHRFSALSLIARDVMGVPASSSNIECGFSTAVDIKSAKRNGIKAGLFQMLLFIKKELSFPFIIICHYYMAVTVTYPNLVWLIFSCGEYRIQVNALQDNDIQESDSKTDIPVESRVVTEVSVGAERAVHITEITIQDKETVPNRGLDFLSNNNVKINTRDRQICYDHFGIKDTLGNPLPNETLTIQLSRQTIPLKNKYLIYKESDLGLATDVKNHITIGHHSPINKRLRRTPEALKLVVKTKIEVMLSYSDFTRGFIIYTDASRYGIGAVFAQVQPPPQSADSAESNGQELGESDGVEFVITCTSKHLNDRDAKWYKRENSKKRKRKDQRKTYKYCRTILQEMAKVNSDKYVRNNFKVMEKGILTDIRERSVVPFRLVPQILQENHDNILAGHLGIGKTLARLQRQYKWPCMRPSVIEYVRSCLKCNKRKAVGESKALLQPLPPVKWIWERIAIDIVGPIQFKNGRRDTAVGEASKLARDHLFKAETRQKNYYDRGVKTTKYNIGDFFLLNAPNNSRKNS</sequence>
<keyword evidence="4" id="KW-0862">Zinc</keyword>